<gene>
    <name evidence="1" type="ORF">GCM10007877_32690</name>
</gene>
<reference evidence="1 2" key="1">
    <citation type="journal article" date="2014" name="Int. J. Syst. Evol. Microbiol.">
        <title>Complete genome sequence of Corynebacterium casei LMG S-19264T (=DSM 44701T), isolated from a smear-ripened cheese.</title>
        <authorList>
            <consortium name="US DOE Joint Genome Institute (JGI-PGF)"/>
            <person name="Walter F."/>
            <person name="Albersmeier A."/>
            <person name="Kalinowski J."/>
            <person name="Ruckert C."/>
        </authorList>
    </citation>
    <scope>NUCLEOTIDE SEQUENCE [LARGE SCALE GENOMIC DNA]</scope>
    <source>
        <strain evidence="1 2">NBRC 110095</strain>
    </source>
</reference>
<protein>
    <recommendedName>
        <fullName evidence="3">Na(+)-translocating NADH-quinone reductase subunit B</fullName>
    </recommendedName>
</protein>
<proteinExistence type="predicted"/>
<evidence type="ECO:0000313" key="2">
    <source>
        <dbReference type="Proteomes" id="UP001156870"/>
    </source>
</evidence>
<dbReference type="InterPro" id="IPR045508">
    <property type="entry name" value="DUF6482"/>
</dbReference>
<evidence type="ECO:0008006" key="3">
    <source>
        <dbReference type="Google" id="ProtNLM"/>
    </source>
</evidence>
<keyword evidence="2" id="KW-1185">Reference proteome</keyword>
<accession>A0AA37TDA2</accession>
<name>A0AA37TDA2_9GAMM</name>
<organism evidence="1 2">
    <name type="scientific">Marinibactrum halimedae</name>
    <dbReference type="NCBI Taxonomy" id="1444977"/>
    <lineage>
        <taxon>Bacteria</taxon>
        <taxon>Pseudomonadati</taxon>
        <taxon>Pseudomonadota</taxon>
        <taxon>Gammaproteobacteria</taxon>
        <taxon>Cellvibrionales</taxon>
        <taxon>Cellvibrionaceae</taxon>
        <taxon>Marinibactrum</taxon>
    </lineage>
</organism>
<dbReference type="AlphaFoldDB" id="A0AA37TDA2"/>
<dbReference type="EMBL" id="BSPD01000080">
    <property type="protein sequence ID" value="GLS27550.1"/>
    <property type="molecule type" value="Genomic_DNA"/>
</dbReference>
<dbReference type="RefSeq" id="WP_269783422.1">
    <property type="nucleotide sequence ID" value="NZ_JAJQVM010000015.1"/>
</dbReference>
<evidence type="ECO:0000313" key="1">
    <source>
        <dbReference type="EMBL" id="GLS27550.1"/>
    </source>
</evidence>
<dbReference type="Proteomes" id="UP001156870">
    <property type="component" value="Unassembled WGS sequence"/>
</dbReference>
<comment type="caution">
    <text evidence="1">The sequence shown here is derived from an EMBL/GenBank/DDBJ whole genome shotgun (WGS) entry which is preliminary data.</text>
</comment>
<dbReference type="Pfam" id="PF20090">
    <property type="entry name" value="DUF6482"/>
    <property type="match status" value="1"/>
</dbReference>
<sequence length="102" mass="11587">MLHIEQLKSVPMSVKCLHIHSHEGGIYLVEMEFDSQREFIAGGNGRPLHFASVEDVRRKLNSCKPEKVKLVHHSAYGEMIGLSSDAIEPMELEIPWVVEQVH</sequence>